<gene>
    <name evidence="2" type="ORF">GCM10010276_46420</name>
</gene>
<dbReference type="Proteomes" id="UP001501777">
    <property type="component" value="Unassembled WGS sequence"/>
</dbReference>
<accession>A0ABP5ZIP8</accession>
<feature type="compositionally biased region" description="Basic and acidic residues" evidence="1">
    <location>
        <begin position="21"/>
        <end position="33"/>
    </location>
</feature>
<evidence type="ECO:0000256" key="1">
    <source>
        <dbReference type="SAM" id="MobiDB-lite"/>
    </source>
</evidence>
<reference evidence="3" key="1">
    <citation type="journal article" date="2019" name="Int. J. Syst. Evol. Microbiol.">
        <title>The Global Catalogue of Microorganisms (GCM) 10K type strain sequencing project: providing services to taxonomists for standard genome sequencing and annotation.</title>
        <authorList>
            <consortium name="The Broad Institute Genomics Platform"/>
            <consortium name="The Broad Institute Genome Sequencing Center for Infectious Disease"/>
            <person name="Wu L."/>
            <person name="Ma J."/>
        </authorList>
    </citation>
    <scope>NUCLEOTIDE SEQUENCE [LARGE SCALE GENOMIC DNA]</scope>
    <source>
        <strain evidence="3">JCM 4395</strain>
    </source>
</reference>
<evidence type="ECO:0000313" key="3">
    <source>
        <dbReference type="Proteomes" id="UP001501777"/>
    </source>
</evidence>
<name>A0ABP5ZIP8_STRLO</name>
<keyword evidence="3" id="KW-1185">Reference proteome</keyword>
<comment type="caution">
    <text evidence="2">The sequence shown here is derived from an EMBL/GenBank/DDBJ whole genome shotgun (WGS) entry which is preliminary data.</text>
</comment>
<evidence type="ECO:0000313" key="2">
    <source>
        <dbReference type="EMBL" id="GAA2499413.1"/>
    </source>
</evidence>
<protein>
    <submittedName>
        <fullName evidence="2">Uncharacterized protein</fullName>
    </submittedName>
</protein>
<dbReference type="EMBL" id="BAAASG010000011">
    <property type="protein sequence ID" value="GAA2499413.1"/>
    <property type="molecule type" value="Genomic_DNA"/>
</dbReference>
<feature type="region of interest" description="Disordered" evidence="1">
    <location>
        <begin position="1"/>
        <end position="33"/>
    </location>
</feature>
<sequence>MQNPEPAIRSDLPDLNGTSLEELRTHGDLDRERAKERLLKTIGRPARSASPGSGGG</sequence>
<proteinExistence type="predicted"/>
<organism evidence="2 3">
    <name type="scientific">Streptomyces longisporus</name>
    <dbReference type="NCBI Taxonomy" id="1948"/>
    <lineage>
        <taxon>Bacteria</taxon>
        <taxon>Bacillati</taxon>
        <taxon>Actinomycetota</taxon>
        <taxon>Actinomycetes</taxon>
        <taxon>Kitasatosporales</taxon>
        <taxon>Streptomycetaceae</taxon>
        <taxon>Streptomyces</taxon>
    </lineage>
</organism>